<accession>A0A383WLL5</accession>
<dbReference type="CDD" id="cd24123">
    <property type="entry name" value="ASKHA_NBD_PanK-II_Pank4"/>
    <property type="match status" value="1"/>
</dbReference>
<dbReference type="FunFam" id="3.30.420.40:FF:000025">
    <property type="entry name" value="pantothenate kinase 2, mitochondrial"/>
    <property type="match status" value="1"/>
</dbReference>
<dbReference type="GO" id="GO:0005634">
    <property type="term" value="C:nucleus"/>
    <property type="evidence" value="ECO:0007669"/>
    <property type="project" value="TreeGrafter"/>
</dbReference>
<feature type="region of interest" description="Disordered" evidence="18">
    <location>
        <begin position="1100"/>
        <end position="1120"/>
    </location>
</feature>
<evidence type="ECO:0000256" key="1">
    <source>
        <dbReference type="ARBA" id="ARBA00001206"/>
    </source>
</evidence>
<keyword evidence="11" id="KW-0547">Nucleotide-binding</keyword>
<evidence type="ECO:0000256" key="18">
    <source>
        <dbReference type="SAM" id="MobiDB-lite"/>
    </source>
</evidence>
<evidence type="ECO:0000256" key="6">
    <source>
        <dbReference type="ARBA" id="ARBA00012102"/>
    </source>
</evidence>
<dbReference type="NCBIfam" id="TIGR00555">
    <property type="entry name" value="panK_eukar"/>
    <property type="match status" value="1"/>
</dbReference>
<dbReference type="GO" id="GO:0015937">
    <property type="term" value="P:coenzyme A biosynthetic process"/>
    <property type="evidence" value="ECO:0007669"/>
    <property type="project" value="UniProtKB-KW"/>
</dbReference>
<evidence type="ECO:0000256" key="17">
    <source>
        <dbReference type="ARBA" id="ARBA00060870"/>
    </source>
</evidence>
<dbReference type="GO" id="GO:0046872">
    <property type="term" value="F:metal ion binding"/>
    <property type="evidence" value="ECO:0007669"/>
    <property type="project" value="UniProtKB-KW"/>
</dbReference>
<comment type="catalytic activity">
    <reaction evidence="1">
        <text>(R)-pantothenate + ATP = (R)-4'-phosphopantothenate + ADP + H(+)</text>
        <dbReference type="Rhea" id="RHEA:16373"/>
        <dbReference type="ChEBI" id="CHEBI:10986"/>
        <dbReference type="ChEBI" id="CHEBI:15378"/>
        <dbReference type="ChEBI" id="CHEBI:29032"/>
        <dbReference type="ChEBI" id="CHEBI:30616"/>
        <dbReference type="ChEBI" id="CHEBI:456216"/>
        <dbReference type="EC" id="2.7.1.33"/>
    </reaction>
</comment>
<comment type="subcellular location">
    <subcellularLocation>
        <location evidence="4">Cytoplasm</location>
    </subcellularLocation>
</comment>
<feature type="region of interest" description="Disordered" evidence="18">
    <location>
        <begin position="39"/>
        <end position="58"/>
    </location>
</feature>
<dbReference type="GO" id="GO:0016787">
    <property type="term" value="F:hydrolase activity"/>
    <property type="evidence" value="ECO:0007669"/>
    <property type="project" value="UniProtKB-KW"/>
</dbReference>
<comment type="pathway">
    <text evidence="5">Cofactor biosynthesis; coenzyme A biosynthesis; CoA from (R)-pantothenate: step 1/5.</text>
</comment>
<dbReference type="Pfam" id="PF03630">
    <property type="entry name" value="Fumble"/>
    <property type="match status" value="1"/>
</dbReference>
<evidence type="ECO:0000256" key="10">
    <source>
        <dbReference type="ARBA" id="ARBA00022723"/>
    </source>
</evidence>
<feature type="region of interest" description="Disordered" evidence="18">
    <location>
        <begin position="789"/>
        <end position="828"/>
    </location>
</feature>
<dbReference type="InterPro" id="IPR004567">
    <property type="entry name" value="Type_II_PanK"/>
</dbReference>
<evidence type="ECO:0000256" key="14">
    <source>
        <dbReference type="ARBA" id="ARBA00022840"/>
    </source>
</evidence>
<evidence type="ECO:0000256" key="13">
    <source>
        <dbReference type="ARBA" id="ARBA00022801"/>
    </source>
</evidence>
<dbReference type="STRING" id="3088.A0A383WLL5"/>
<keyword evidence="14" id="KW-0067">ATP-binding</keyword>
<evidence type="ECO:0000256" key="4">
    <source>
        <dbReference type="ARBA" id="ARBA00004496"/>
    </source>
</evidence>
<feature type="compositionally biased region" description="Low complexity" evidence="18">
    <location>
        <begin position="1100"/>
        <end position="1117"/>
    </location>
</feature>
<keyword evidence="12" id="KW-0418">Kinase</keyword>
<keyword evidence="10" id="KW-0479">Metal-binding</keyword>
<comment type="cofactor">
    <cofactor evidence="3">
        <name>Ni(2+)</name>
        <dbReference type="ChEBI" id="CHEBI:49786"/>
    </cofactor>
</comment>
<feature type="compositionally biased region" description="Low complexity" evidence="18">
    <location>
        <begin position="508"/>
        <end position="542"/>
    </location>
</feature>
<keyword evidence="8" id="KW-0533">Nickel</keyword>
<organism evidence="20 21">
    <name type="scientific">Tetradesmus obliquus</name>
    <name type="common">Green alga</name>
    <name type="synonym">Acutodesmus obliquus</name>
    <dbReference type="NCBI Taxonomy" id="3088"/>
    <lineage>
        <taxon>Eukaryota</taxon>
        <taxon>Viridiplantae</taxon>
        <taxon>Chlorophyta</taxon>
        <taxon>core chlorophytes</taxon>
        <taxon>Chlorophyceae</taxon>
        <taxon>CS clade</taxon>
        <taxon>Sphaeropleales</taxon>
        <taxon>Scenedesmaceae</taxon>
        <taxon>Tetradesmus</taxon>
    </lineage>
</organism>
<feature type="region of interest" description="Disordered" evidence="18">
    <location>
        <begin position="98"/>
        <end position="118"/>
    </location>
</feature>
<dbReference type="Gene3D" id="3.30.420.510">
    <property type="match status" value="1"/>
</dbReference>
<gene>
    <name evidence="20" type="ORF">BQ4739_LOCUS18640</name>
</gene>
<dbReference type="AlphaFoldDB" id="A0A383WLL5"/>
<proteinExistence type="inferred from homology"/>
<dbReference type="EC" id="2.7.1.33" evidence="6"/>
<sequence>MPNRRDTEASDGREGTEQDEELEQELITRPSTTALNLTGASIRDSSYPGEPAPRGAPSIVLPHQEASYVRHIALDIGGSLIKLVYFSPDAADSAEAAGLAGSSAGGQRPGHGHHHKGGRMHFVKFETARIDDCLDFIQAKGLHRCTLRDGSSREVRVKATGGGAVRFADVFRQRLGLVLEREDEIGCAVGGCNFLLRTITHEAFAFEAGQAQFVPCSSVDAELFPYLLVNIGSGVSIIRVDGPGEGQHTRVSGSSVGGGTFWGLCRLLTGRRDFDEMLELSMQGNNANVDMLVGDIYGGRDYSSIGLSASTIASSFGKVVGQEQELADYNPADVAMSLCRMVAYNIGQLAYMHAKRYDLKRVFFGGFFIRGHPYTMETISFAIKFWSQGEMSALFLRHEGFLGAVGAFLKVHPMHVPTASSVAAGHARAAAANAADGEGAVSRQNSRVLHESASTKVRARFVERFSMGAPFAGGEVRGPAIRDMSDRVSWVEKFVAVGCQAQQQAQQRAAASAASQQQQWHPRLSSTGADGSTTSSSSAGGAPPHPQQLPAATKKPSLDRSLSMPVEGQLQQPASPTGLRTRIPLHVGVLHYSPTQEPFPLLADPANYCPNTIDINTDEAEYRWLLQVLEDQVPTVVEKAVKSEGGGDGPRRRAAAFGRAFTAHLQKLRQDPGAYGQLGLSDLFEMREECLREFGFSDVYRLDKEGENDVALQVLPDLLTELDGMEQRQRLLALVQGILAANIFDWGAKACVELYTNGTILDIYREARRRLSKRPWRVDDFDDFLERVYGSSSSSQQQQQQQQLPDAPAVAPASAGSPRGAQQVQQQMQQLQLQAAAEQQCEQQQHAADDPATELLASTTESPFCSAEAVAAAAPLPTPQPDSSSSTTTAPQQQQEGQQPPFRRVMVFVDNAGADIVLGMLPFVREMLRLGCEVVVVANSLPAINDITAAELRSLLSAAAEVCPIIKAARAAALAHEQAPGTSSSRGGAAAAAGCLAGGPSIPPYPGLRQRQSSAQDLMALAAAGNAAAAGKGPAGSAAAGAGGSAAAAAGSGGLAGQGAFGSPLASYDGSALLRECGSKSAPLPSAAAAAAAAQSELQQTLSNSSSSSSAGSSLDGSPREVSPAAAAAAAADEVFEPRLFVLGNGSGSPCLDLSRVPAALADATVGVDLLVIEGMGRAIHTNLRTPFKCDTLKLAMIKTERLAAKLFGGCLYDCMCSFQRAPAAAAAVAARGAAGAAGGGCGQAAVAFSAQQ</sequence>
<keyword evidence="9" id="KW-0808">Transferase</keyword>
<feature type="region of interest" description="Disordered" evidence="18">
    <location>
        <begin position="508"/>
        <end position="579"/>
    </location>
</feature>
<evidence type="ECO:0000256" key="7">
    <source>
        <dbReference type="ARBA" id="ARBA00022490"/>
    </source>
</evidence>
<evidence type="ECO:0000256" key="2">
    <source>
        <dbReference type="ARBA" id="ARBA00001936"/>
    </source>
</evidence>
<dbReference type="Gene3D" id="3.30.420.40">
    <property type="match status" value="1"/>
</dbReference>
<dbReference type="InterPro" id="IPR043129">
    <property type="entry name" value="ATPase_NBD"/>
</dbReference>
<dbReference type="Gene3D" id="1.20.1700.10">
    <property type="entry name" value="AF1104-like"/>
    <property type="match status" value="1"/>
</dbReference>
<evidence type="ECO:0000256" key="11">
    <source>
        <dbReference type="ARBA" id="ARBA00022741"/>
    </source>
</evidence>
<dbReference type="PANTHER" id="PTHR12280">
    <property type="entry name" value="PANTOTHENATE KINASE"/>
    <property type="match status" value="1"/>
</dbReference>
<dbReference type="GO" id="GO:0005829">
    <property type="term" value="C:cytosol"/>
    <property type="evidence" value="ECO:0007669"/>
    <property type="project" value="TreeGrafter"/>
</dbReference>
<keyword evidence="7" id="KW-0963">Cytoplasm</keyword>
<evidence type="ECO:0000313" key="21">
    <source>
        <dbReference type="Proteomes" id="UP000256970"/>
    </source>
</evidence>
<evidence type="ECO:0000256" key="5">
    <source>
        <dbReference type="ARBA" id="ARBA00005225"/>
    </source>
</evidence>
<dbReference type="InterPro" id="IPR036075">
    <property type="entry name" value="ARMT-1-like_metal-bd_sf"/>
</dbReference>
<keyword evidence="13" id="KW-0378">Hydrolase</keyword>
<dbReference type="PANTHER" id="PTHR12280:SF20">
    <property type="entry name" value="4'-PHOSPHOPANTETHEINE PHOSPHATASE"/>
    <property type="match status" value="1"/>
</dbReference>
<evidence type="ECO:0000313" key="20">
    <source>
        <dbReference type="EMBL" id="SZX78348.1"/>
    </source>
</evidence>
<evidence type="ECO:0000256" key="16">
    <source>
        <dbReference type="ARBA" id="ARBA00023211"/>
    </source>
</evidence>
<evidence type="ECO:0000256" key="12">
    <source>
        <dbReference type="ARBA" id="ARBA00022777"/>
    </source>
</evidence>
<dbReference type="SUPFAM" id="SSF111321">
    <property type="entry name" value="AF1104-like"/>
    <property type="match status" value="3"/>
</dbReference>
<name>A0A383WLL5_TETOB</name>
<reference evidence="20 21" key="1">
    <citation type="submission" date="2016-10" db="EMBL/GenBank/DDBJ databases">
        <authorList>
            <person name="Cai Z."/>
        </authorList>
    </citation>
    <scope>NUCLEOTIDE SEQUENCE [LARGE SCALE GENOMIC DNA]</scope>
</reference>
<protein>
    <recommendedName>
        <fullName evidence="6">pantothenate kinase</fullName>
        <ecNumber evidence="6">2.7.1.33</ecNumber>
    </recommendedName>
</protein>
<feature type="region of interest" description="Disordered" evidence="18">
    <location>
        <begin position="874"/>
        <end position="902"/>
    </location>
</feature>
<keyword evidence="21" id="KW-1185">Reference proteome</keyword>
<dbReference type="InterPro" id="IPR035073">
    <property type="entry name" value="At2g17340_3_helix_bundle"/>
</dbReference>
<dbReference type="Gene3D" id="3.40.50.10880">
    <property type="entry name" value="Uncharacterised protein PF01937, DUF89, domain 3"/>
    <property type="match status" value="2"/>
</dbReference>
<keyword evidence="15" id="KW-0173">Coenzyme A biosynthesis</keyword>
<comment type="cofactor">
    <cofactor evidence="2">
        <name>Mn(2+)</name>
        <dbReference type="ChEBI" id="CHEBI:29035"/>
    </cofactor>
</comment>
<dbReference type="EMBL" id="FNXT01001317">
    <property type="protein sequence ID" value="SZX78348.1"/>
    <property type="molecule type" value="Genomic_DNA"/>
</dbReference>
<evidence type="ECO:0000256" key="9">
    <source>
        <dbReference type="ARBA" id="ARBA00022679"/>
    </source>
</evidence>
<dbReference type="Proteomes" id="UP000256970">
    <property type="component" value="Unassembled WGS sequence"/>
</dbReference>
<feature type="region of interest" description="Disordered" evidence="18">
    <location>
        <begin position="1"/>
        <end position="30"/>
    </location>
</feature>
<comment type="similarity">
    <text evidence="17">Belongs to the type II pantothenate kinase family.</text>
</comment>
<feature type="domain" description="Damage-control phosphatase ARMT1-like metal-binding" evidence="19">
    <location>
        <begin position="656"/>
        <end position="793"/>
    </location>
</feature>
<evidence type="ECO:0000256" key="3">
    <source>
        <dbReference type="ARBA" id="ARBA00001967"/>
    </source>
</evidence>
<feature type="compositionally biased region" description="Low complexity" evidence="18">
    <location>
        <begin position="874"/>
        <end position="901"/>
    </location>
</feature>
<dbReference type="GO" id="GO:0005524">
    <property type="term" value="F:ATP binding"/>
    <property type="evidence" value="ECO:0007669"/>
    <property type="project" value="UniProtKB-KW"/>
</dbReference>
<feature type="domain" description="Damage-control phosphatase ARMT1-like metal-binding" evidence="19">
    <location>
        <begin position="899"/>
        <end position="959"/>
    </location>
</feature>
<keyword evidence="16" id="KW-0464">Manganese</keyword>
<dbReference type="GO" id="GO:0004594">
    <property type="term" value="F:pantothenate kinase activity"/>
    <property type="evidence" value="ECO:0007669"/>
    <property type="project" value="UniProtKB-EC"/>
</dbReference>
<evidence type="ECO:0000259" key="19">
    <source>
        <dbReference type="Pfam" id="PF01937"/>
    </source>
</evidence>
<evidence type="ECO:0000256" key="8">
    <source>
        <dbReference type="ARBA" id="ARBA00022596"/>
    </source>
</evidence>
<dbReference type="Pfam" id="PF01937">
    <property type="entry name" value="ARMT1-like_dom"/>
    <property type="match status" value="2"/>
</dbReference>
<dbReference type="InterPro" id="IPR002791">
    <property type="entry name" value="ARMT1-like_metal-bd"/>
</dbReference>
<dbReference type="SUPFAM" id="SSF53067">
    <property type="entry name" value="Actin-like ATPase domain"/>
    <property type="match status" value="2"/>
</dbReference>
<feature type="compositionally biased region" description="Basic and acidic residues" evidence="18">
    <location>
        <begin position="1"/>
        <end position="16"/>
    </location>
</feature>
<evidence type="ECO:0000256" key="15">
    <source>
        <dbReference type="ARBA" id="ARBA00022993"/>
    </source>
</evidence>
<feature type="compositionally biased region" description="Low complexity" evidence="18">
    <location>
        <begin position="791"/>
        <end position="828"/>
    </location>
</feature>